<sequence length="1016" mass="111653">MFKQLKELHGRHQLQELGDTRNQDYVNQLSSLKQASAVQFAPRVNRAPVHNSQMFTAGNMQIMQHDGSGILQQLSNGLILSQSHNHALGPMGMSLPESDINLNLYSHLQGRSNHSATLLTKNDNSPLDISAMHPSAFASSLISQQGNISDQISISDGPWQPNEVFQENYLFAQVPVHSLNSDILSLTDSRQGITMFRNPSALESEGRHVDTGAHGSSPGKVSNASLDPLEQKILYNTDDGSWRFSFGRSNKTGTGDSESTVENQSCMDTFPSIQSGSWTALMHSAVAETSSPDTAIQDEWSGLSFQKPEQSTDNQLSNFTTSENQQTDWTERNLQNIVPPSSEPEQLFQKANVNCGFPGSHALGYESRGTLWLHRSTSNSVSNGIHQPFNQVKQLNIQRYSVESEKMVPGDNVEPMSDLLGASAVSQHFELPTALSTSWPYITTQEDMPSPKPSRCSANLFHSPDSASCIQEASSGAPNEQHDQKCPGNKRNIQEFGTCSGKSEYHELPLERSFSLHEDSTELHNPISVSRTTHRQESFRMHQSEADRVAAGSMMSCTFQQPSNHAKQKDNGTPVLPVRDIRAFAHSLHQNYSLLHQMHSREAAYQQAITNGRELLLSGEKLAVNDKAKSDLAEVQLGAISLGDQSGKALSASPPNFQQKEMFNQNGSESCSNSNEVSNVAYQSLISLQMAPSWCKQYGTLNNGQMWPMSIPKPAINAGQPFSGLTVGKLQENSFIMQVTSANTSQGSGELQSSASTVIANKHLSPSSMLSSDVYQDLALPKPKKRKSVAFDMVPWNKEVNEEPLRLQNISISELEWAEASNIRPQEAQKEAEIVEEVFPVVRAKRRLIFTTQIMQQVFRPAPVVILLGDARSNCDYVAYSAGRLALGDACNWTNKLPSDTKNASPDKPKTSRRISACDLSKAVEGLISRVAKLESDLSRLDRSLSIVDIKIESQEVEKFSTYNRFAKFHVKAGPSTVDPASSSSPSTVQKRRPHPYVIALPMPGTIPEGSDCLSL</sequence>
<feature type="compositionally biased region" description="Polar residues" evidence="1">
    <location>
        <begin position="467"/>
        <end position="478"/>
    </location>
</feature>
<feature type="compositionally biased region" description="Low complexity" evidence="1">
    <location>
        <begin position="975"/>
        <end position="989"/>
    </location>
</feature>
<accession>A0AAW2P715</accession>
<dbReference type="AlphaFoldDB" id="A0AAW2P715"/>
<feature type="region of interest" description="Disordered" evidence="1">
    <location>
        <begin position="306"/>
        <end position="326"/>
    </location>
</feature>
<reference evidence="2" key="2">
    <citation type="journal article" date="2024" name="Plant">
        <title>Genomic evolution and insights into agronomic trait innovations of Sesamum species.</title>
        <authorList>
            <person name="Miao H."/>
            <person name="Wang L."/>
            <person name="Qu L."/>
            <person name="Liu H."/>
            <person name="Sun Y."/>
            <person name="Le M."/>
            <person name="Wang Q."/>
            <person name="Wei S."/>
            <person name="Zheng Y."/>
            <person name="Lin W."/>
            <person name="Duan Y."/>
            <person name="Cao H."/>
            <person name="Xiong S."/>
            <person name="Wang X."/>
            <person name="Wei L."/>
            <person name="Li C."/>
            <person name="Ma Q."/>
            <person name="Ju M."/>
            <person name="Zhao R."/>
            <person name="Li G."/>
            <person name="Mu C."/>
            <person name="Tian Q."/>
            <person name="Mei H."/>
            <person name="Zhang T."/>
            <person name="Gao T."/>
            <person name="Zhang H."/>
        </authorList>
    </citation>
    <scope>NUCLEOTIDE SEQUENCE</scope>
    <source>
        <strain evidence="2">G02</strain>
    </source>
</reference>
<organism evidence="2">
    <name type="scientific">Sesamum radiatum</name>
    <name type="common">Black benniseed</name>
    <dbReference type="NCBI Taxonomy" id="300843"/>
    <lineage>
        <taxon>Eukaryota</taxon>
        <taxon>Viridiplantae</taxon>
        <taxon>Streptophyta</taxon>
        <taxon>Embryophyta</taxon>
        <taxon>Tracheophyta</taxon>
        <taxon>Spermatophyta</taxon>
        <taxon>Magnoliopsida</taxon>
        <taxon>eudicotyledons</taxon>
        <taxon>Gunneridae</taxon>
        <taxon>Pentapetalae</taxon>
        <taxon>asterids</taxon>
        <taxon>lamiids</taxon>
        <taxon>Lamiales</taxon>
        <taxon>Pedaliaceae</taxon>
        <taxon>Sesamum</taxon>
    </lineage>
</organism>
<dbReference type="PANTHER" id="PTHR31267:SF2">
    <property type="entry name" value="EXPRESSED PROTEIN"/>
    <property type="match status" value="1"/>
</dbReference>
<protein>
    <submittedName>
        <fullName evidence="2">Uncharacterized protein</fullName>
    </submittedName>
</protein>
<feature type="region of interest" description="Disordered" evidence="1">
    <location>
        <begin position="467"/>
        <end position="489"/>
    </location>
</feature>
<dbReference type="EMBL" id="JACGWJ010000018">
    <property type="protein sequence ID" value="KAL0350802.1"/>
    <property type="molecule type" value="Genomic_DNA"/>
</dbReference>
<proteinExistence type="predicted"/>
<feature type="region of interest" description="Disordered" evidence="1">
    <location>
        <begin position="974"/>
        <end position="994"/>
    </location>
</feature>
<name>A0AAW2P715_SESRA</name>
<feature type="region of interest" description="Disordered" evidence="1">
    <location>
        <begin position="199"/>
        <end position="225"/>
    </location>
</feature>
<evidence type="ECO:0000256" key="1">
    <source>
        <dbReference type="SAM" id="MobiDB-lite"/>
    </source>
</evidence>
<gene>
    <name evidence="2" type="ORF">Sradi_4229400</name>
</gene>
<evidence type="ECO:0000313" key="2">
    <source>
        <dbReference type="EMBL" id="KAL0350802.1"/>
    </source>
</evidence>
<comment type="caution">
    <text evidence="2">The sequence shown here is derived from an EMBL/GenBank/DDBJ whole genome shotgun (WGS) entry which is preliminary data.</text>
</comment>
<reference evidence="2" key="1">
    <citation type="submission" date="2020-06" db="EMBL/GenBank/DDBJ databases">
        <authorList>
            <person name="Li T."/>
            <person name="Hu X."/>
            <person name="Zhang T."/>
            <person name="Song X."/>
            <person name="Zhang H."/>
            <person name="Dai N."/>
            <person name="Sheng W."/>
            <person name="Hou X."/>
            <person name="Wei L."/>
        </authorList>
    </citation>
    <scope>NUCLEOTIDE SEQUENCE</scope>
    <source>
        <strain evidence="2">G02</strain>
        <tissue evidence="2">Leaf</tissue>
    </source>
</reference>
<dbReference type="PANTHER" id="PTHR31267">
    <property type="entry name" value="DENTIN SIALOPHOSPHOPROTEIN-LIKE PROTEIN"/>
    <property type="match status" value="1"/>
</dbReference>